<accession>G9YBJ9</accession>
<name>G9YBJ9_HAFAL</name>
<evidence type="ECO:0000313" key="2">
    <source>
        <dbReference type="Proteomes" id="UP000005959"/>
    </source>
</evidence>
<proteinExistence type="predicted"/>
<protein>
    <submittedName>
        <fullName evidence="1">Uncharacterized protein</fullName>
    </submittedName>
</protein>
<gene>
    <name evidence="1" type="ORF">HMPREF0454_04027</name>
</gene>
<dbReference type="Proteomes" id="UP000005959">
    <property type="component" value="Unassembled WGS sequence"/>
</dbReference>
<comment type="caution">
    <text evidence="1">The sequence shown here is derived from an EMBL/GenBank/DDBJ whole genome shotgun (WGS) entry which is preliminary data.</text>
</comment>
<sequence>MAKSNIKIPAPIIARFYIHSIPLLHQSSGLCIQFFHISLNAIKSLADLIRLT</sequence>
<organism evidence="1 2">
    <name type="scientific">Hafnia alvei ATCC 51873</name>
    <dbReference type="NCBI Taxonomy" id="1002364"/>
    <lineage>
        <taxon>Bacteria</taxon>
        <taxon>Pseudomonadati</taxon>
        <taxon>Pseudomonadota</taxon>
        <taxon>Gammaproteobacteria</taxon>
        <taxon>Enterobacterales</taxon>
        <taxon>Hafniaceae</taxon>
        <taxon>Hafnia</taxon>
    </lineage>
</organism>
<reference evidence="1 2" key="1">
    <citation type="submission" date="2011-08" db="EMBL/GenBank/DDBJ databases">
        <authorList>
            <person name="Weinstock G."/>
            <person name="Sodergren E."/>
            <person name="Clifton S."/>
            <person name="Fulton L."/>
            <person name="Fulton B."/>
            <person name="Courtney L."/>
            <person name="Fronick C."/>
            <person name="Harrison M."/>
            <person name="Strong C."/>
            <person name="Farmer C."/>
            <person name="Delahaunty K."/>
            <person name="Markovic C."/>
            <person name="Hall O."/>
            <person name="Minx P."/>
            <person name="Tomlinson C."/>
            <person name="Mitreva M."/>
            <person name="Hou S."/>
            <person name="Chen J."/>
            <person name="Wollam A."/>
            <person name="Pepin K.H."/>
            <person name="Johnson M."/>
            <person name="Bhonagiri V."/>
            <person name="Zhang X."/>
            <person name="Suruliraj S."/>
            <person name="Warren W."/>
            <person name="Chinwalla A."/>
            <person name="Mardis E.R."/>
            <person name="Wilson R.K."/>
        </authorList>
    </citation>
    <scope>NUCLEOTIDE SEQUENCE [LARGE SCALE GENOMIC DNA]</scope>
    <source>
        <strain evidence="1 2">ATCC 51873</strain>
    </source>
</reference>
<evidence type="ECO:0000313" key="1">
    <source>
        <dbReference type="EMBL" id="EHM38892.1"/>
    </source>
</evidence>
<dbReference type="HOGENOM" id="CLU_3080455_0_0_6"/>
<dbReference type="AlphaFoldDB" id="G9YBJ9"/>
<dbReference type="EMBL" id="AGCI01000099">
    <property type="protein sequence ID" value="EHM38892.1"/>
    <property type="molecule type" value="Genomic_DNA"/>
</dbReference>